<dbReference type="RefSeq" id="WP_167137837.1">
    <property type="nucleotide sequence ID" value="NZ_VWXD01000003.1"/>
</dbReference>
<comment type="caution">
    <text evidence="1">The sequence shown here is derived from an EMBL/GenBank/DDBJ whole genome shotgun (WGS) entry which is preliminary data.</text>
</comment>
<proteinExistence type="predicted"/>
<gene>
    <name evidence="1" type="ORF">F3J38_10125</name>
</gene>
<reference evidence="1 2" key="1">
    <citation type="journal article" date="2019" name="bioRxiv">
        <title>Bacteria contribute to plant secondary compound degradation in a generalist herbivore system.</title>
        <authorList>
            <person name="Francoeur C.B."/>
            <person name="Khadempour L."/>
            <person name="Moreira-Soto R.D."/>
            <person name="Gotting K."/>
            <person name="Book A.J."/>
            <person name="Pinto-Tomas A.A."/>
            <person name="Keefover-Ring K."/>
            <person name="Currie C.R."/>
        </authorList>
    </citation>
    <scope>NUCLEOTIDE SEQUENCE [LARGE SCALE GENOMIC DNA]</scope>
    <source>
        <strain evidence="1 2">Acro-805</strain>
    </source>
</reference>
<organism evidence="1 2">
    <name type="scientific">Candidatus Pantoea formicae</name>
    <dbReference type="NCBI Taxonomy" id="2608355"/>
    <lineage>
        <taxon>Bacteria</taxon>
        <taxon>Pseudomonadati</taxon>
        <taxon>Pseudomonadota</taxon>
        <taxon>Gammaproteobacteria</taxon>
        <taxon>Enterobacterales</taxon>
        <taxon>Erwiniaceae</taxon>
        <taxon>Pantoea</taxon>
    </lineage>
</organism>
<evidence type="ECO:0000313" key="1">
    <source>
        <dbReference type="EMBL" id="NIF00414.1"/>
    </source>
</evidence>
<keyword evidence="2" id="KW-1185">Reference proteome</keyword>
<evidence type="ECO:0008006" key="3">
    <source>
        <dbReference type="Google" id="ProtNLM"/>
    </source>
</evidence>
<sequence>MNVIKFPNSQQQEVEHSQLTYEIKNIAVRDFALKIATQLRNDDELNSRAPYLVDKVIMLLIKESRGVES</sequence>
<evidence type="ECO:0000313" key="2">
    <source>
        <dbReference type="Proteomes" id="UP000780690"/>
    </source>
</evidence>
<protein>
    <recommendedName>
        <fullName evidence="3">Phage protein</fullName>
    </recommendedName>
</protein>
<name>A0ABX0QUH9_9GAMM</name>
<accession>A0ABX0QUH9</accession>
<dbReference type="Proteomes" id="UP000780690">
    <property type="component" value="Unassembled WGS sequence"/>
</dbReference>
<dbReference type="EMBL" id="VWXD01000003">
    <property type="protein sequence ID" value="NIF00414.1"/>
    <property type="molecule type" value="Genomic_DNA"/>
</dbReference>